<evidence type="ECO:0000256" key="11">
    <source>
        <dbReference type="ARBA" id="ARBA00023160"/>
    </source>
</evidence>
<evidence type="ECO:0000256" key="5">
    <source>
        <dbReference type="ARBA" id="ARBA00022767"/>
    </source>
</evidence>
<evidence type="ECO:0000313" key="17">
    <source>
        <dbReference type="EMBL" id="KAJ9190407.1"/>
    </source>
</evidence>
<evidence type="ECO:0000256" key="14">
    <source>
        <dbReference type="RuleBase" id="RU003975"/>
    </source>
</evidence>
<dbReference type="EC" id="1.13.11.-" evidence="14"/>
<evidence type="ECO:0000256" key="9">
    <source>
        <dbReference type="ARBA" id="ARBA00023004"/>
    </source>
</evidence>
<evidence type="ECO:0000256" key="3">
    <source>
        <dbReference type="ARBA" id="ARBA00022516"/>
    </source>
</evidence>
<keyword evidence="3 14" id="KW-0444">Lipid biosynthesis</keyword>
<comment type="caution">
    <text evidence="17">The sequence shown here is derived from an EMBL/GenBank/DDBJ whole genome shotgun (WGS) entry which is preliminary data.</text>
</comment>
<evidence type="ECO:0000256" key="13">
    <source>
        <dbReference type="RuleBase" id="RU003974"/>
    </source>
</evidence>
<dbReference type="Gene3D" id="3.10.450.60">
    <property type="match status" value="1"/>
</dbReference>
<dbReference type="PROSITE" id="PS00711">
    <property type="entry name" value="LIPOXYGENASE_1"/>
    <property type="match status" value="1"/>
</dbReference>
<dbReference type="Proteomes" id="UP001174677">
    <property type="component" value="Chromosome 1"/>
</dbReference>
<dbReference type="Gene3D" id="4.10.375.10">
    <property type="entry name" value="Lipoxygenase-1, Domain 2"/>
    <property type="match status" value="1"/>
</dbReference>
<dbReference type="InterPro" id="IPR042057">
    <property type="entry name" value="Lipoxy_PLAT/LH2"/>
</dbReference>
<comment type="similarity">
    <text evidence="2 13">Belongs to the lipoxygenase family.</text>
</comment>
<dbReference type="PRINTS" id="PR00468">
    <property type="entry name" value="PLTLPOXGNASE"/>
</dbReference>
<protein>
    <recommendedName>
        <fullName evidence="14">Lipoxygenase</fullName>
        <ecNumber evidence="14">1.13.11.-</ecNumber>
    </recommendedName>
</protein>
<evidence type="ECO:0000256" key="12">
    <source>
        <dbReference type="PROSITE-ProRule" id="PRU00152"/>
    </source>
</evidence>
<feature type="domain" description="PLAT" evidence="15">
    <location>
        <begin position="88"/>
        <end position="224"/>
    </location>
</feature>
<dbReference type="Gene3D" id="4.10.372.10">
    <property type="entry name" value="Lipoxygenase-1, Domain 3"/>
    <property type="match status" value="1"/>
</dbReference>
<comment type="caution">
    <text evidence="12">Lacks conserved residue(s) required for the propagation of feature annotation.</text>
</comment>
<dbReference type="InterPro" id="IPR000907">
    <property type="entry name" value="LipOase"/>
</dbReference>
<feature type="domain" description="Lipoxygenase" evidence="16">
    <location>
        <begin position="227"/>
        <end position="922"/>
    </location>
</feature>
<gene>
    <name evidence="17" type="ORF">P3X46_001615</name>
</gene>
<dbReference type="Gene3D" id="1.20.245.10">
    <property type="entry name" value="Lipoxygenase-1, Domain 5"/>
    <property type="match status" value="1"/>
</dbReference>
<dbReference type="PROSITE" id="PS00081">
    <property type="entry name" value="LIPOXYGENASE_2"/>
    <property type="match status" value="1"/>
</dbReference>
<evidence type="ECO:0000256" key="1">
    <source>
        <dbReference type="ARBA" id="ARBA00001962"/>
    </source>
</evidence>
<proteinExistence type="inferred from homology"/>
<dbReference type="PANTHER" id="PTHR11771">
    <property type="entry name" value="LIPOXYGENASE"/>
    <property type="match status" value="1"/>
</dbReference>
<dbReference type="InterPro" id="IPR013819">
    <property type="entry name" value="LipOase_C"/>
</dbReference>
<dbReference type="SUPFAM" id="SSF48484">
    <property type="entry name" value="Lipoxigenase"/>
    <property type="match status" value="1"/>
</dbReference>
<dbReference type="InterPro" id="IPR020833">
    <property type="entry name" value="LipOase_Fe_BS"/>
</dbReference>
<keyword evidence="9 13" id="KW-0408">Iron</keyword>
<dbReference type="Pfam" id="PF00305">
    <property type="entry name" value="Lipoxygenase"/>
    <property type="match status" value="1"/>
</dbReference>
<evidence type="ECO:0000256" key="10">
    <source>
        <dbReference type="ARBA" id="ARBA00023098"/>
    </source>
</evidence>
<comment type="function">
    <text evidence="14">Plant lipoxygenase may be involved in a number of diverse aspects of plant physiology including growth and development, pest resistance, and senescence or responses to wounding.</text>
</comment>
<dbReference type="InterPro" id="IPR001246">
    <property type="entry name" value="LipOase_plant"/>
</dbReference>
<dbReference type="CDD" id="cd01751">
    <property type="entry name" value="PLAT_LH2"/>
    <property type="match status" value="1"/>
</dbReference>
<evidence type="ECO:0000259" key="15">
    <source>
        <dbReference type="PROSITE" id="PS50095"/>
    </source>
</evidence>
<dbReference type="InterPro" id="IPR036392">
    <property type="entry name" value="PLAT/LH2_dom_sf"/>
</dbReference>
<evidence type="ECO:0000256" key="7">
    <source>
        <dbReference type="ARBA" id="ARBA00022964"/>
    </source>
</evidence>
<dbReference type="InterPro" id="IPR036226">
    <property type="entry name" value="LipOase_C_sf"/>
</dbReference>
<reference evidence="17" key="1">
    <citation type="journal article" date="2023" name="Plant Biotechnol. J.">
        <title>Chromosome-level wild Hevea brasiliensis genome provides new tools for genomic-assisted breeding and valuable loci to elevate rubber yield.</title>
        <authorList>
            <person name="Cheng H."/>
            <person name="Song X."/>
            <person name="Hu Y."/>
            <person name="Wu T."/>
            <person name="Yang Q."/>
            <person name="An Z."/>
            <person name="Feng S."/>
            <person name="Deng Z."/>
            <person name="Wu W."/>
            <person name="Zeng X."/>
            <person name="Tu M."/>
            <person name="Wang X."/>
            <person name="Huang H."/>
        </authorList>
    </citation>
    <scope>NUCLEOTIDE SEQUENCE</scope>
    <source>
        <strain evidence="17">MT/VB/25A 57/8</strain>
    </source>
</reference>
<evidence type="ECO:0000313" key="18">
    <source>
        <dbReference type="Proteomes" id="UP001174677"/>
    </source>
</evidence>
<keyword evidence="7 13" id="KW-0223">Dioxygenase</keyword>
<evidence type="ECO:0000256" key="6">
    <source>
        <dbReference type="ARBA" id="ARBA00022832"/>
    </source>
</evidence>
<dbReference type="InterPro" id="IPR020834">
    <property type="entry name" value="LipOase_CS"/>
</dbReference>
<evidence type="ECO:0000256" key="4">
    <source>
        <dbReference type="ARBA" id="ARBA00022723"/>
    </source>
</evidence>
<comment type="pathway">
    <text evidence="14">Lipid metabolism; oxylipin biosynthesis.</text>
</comment>
<accession>A0ABQ9NFP1</accession>
<dbReference type="PROSITE" id="PS51393">
    <property type="entry name" value="LIPOXYGENASE_3"/>
    <property type="match status" value="1"/>
</dbReference>
<dbReference type="InterPro" id="IPR001024">
    <property type="entry name" value="PLAT/LH2_dom"/>
</dbReference>
<keyword evidence="6" id="KW-0276">Fatty acid metabolism</keyword>
<keyword evidence="5 14" id="KW-0925">Oxylipin biosynthesis</keyword>
<name>A0ABQ9NFP1_HEVBR</name>
<dbReference type="PROSITE" id="PS50095">
    <property type="entry name" value="PLAT"/>
    <property type="match status" value="1"/>
</dbReference>
<organism evidence="17 18">
    <name type="scientific">Hevea brasiliensis</name>
    <name type="common">Para rubber tree</name>
    <name type="synonym">Siphonia brasiliensis</name>
    <dbReference type="NCBI Taxonomy" id="3981"/>
    <lineage>
        <taxon>Eukaryota</taxon>
        <taxon>Viridiplantae</taxon>
        <taxon>Streptophyta</taxon>
        <taxon>Embryophyta</taxon>
        <taxon>Tracheophyta</taxon>
        <taxon>Spermatophyta</taxon>
        <taxon>Magnoliopsida</taxon>
        <taxon>eudicotyledons</taxon>
        <taxon>Gunneridae</taxon>
        <taxon>Pentapetalae</taxon>
        <taxon>rosids</taxon>
        <taxon>fabids</taxon>
        <taxon>Malpighiales</taxon>
        <taxon>Euphorbiaceae</taxon>
        <taxon>Crotonoideae</taxon>
        <taxon>Micrandreae</taxon>
        <taxon>Hevea</taxon>
    </lineage>
</organism>
<keyword evidence="8 13" id="KW-0560">Oxidoreductase</keyword>
<evidence type="ECO:0000256" key="8">
    <source>
        <dbReference type="ARBA" id="ARBA00023002"/>
    </source>
</evidence>
<dbReference type="Pfam" id="PF01477">
    <property type="entry name" value="PLAT"/>
    <property type="match status" value="1"/>
</dbReference>
<dbReference type="SMART" id="SM00308">
    <property type="entry name" value="LH2"/>
    <property type="match status" value="1"/>
</dbReference>
<evidence type="ECO:0000256" key="2">
    <source>
        <dbReference type="ARBA" id="ARBA00009419"/>
    </source>
</evidence>
<keyword evidence="11 14" id="KW-0275">Fatty acid biosynthesis</keyword>
<dbReference type="InterPro" id="IPR027433">
    <property type="entry name" value="Lipoxygenase_dom_3"/>
</dbReference>
<dbReference type="EMBL" id="JARPOI010000001">
    <property type="protein sequence ID" value="KAJ9190407.1"/>
    <property type="molecule type" value="Genomic_DNA"/>
</dbReference>
<evidence type="ECO:0000259" key="16">
    <source>
        <dbReference type="PROSITE" id="PS51393"/>
    </source>
</evidence>
<dbReference type="SUPFAM" id="SSF49723">
    <property type="entry name" value="Lipase/lipooxygenase domain (PLAT/LH2 domain)"/>
    <property type="match status" value="1"/>
</dbReference>
<dbReference type="PRINTS" id="PR00087">
    <property type="entry name" value="LIPOXYGENASE"/>
</dbReference>
<keyword evidence="4 13" id="KW-0479">Metal-binding</keyword>
<keyword evidence="18" id="KW-1185">Reference proteome</keyword>
<keyword evidence="10" id="KW-0443">Lipid metabolism</keyword>
<comment type="cofactor">
    <cofactor evidence="1 13">
        <name>Fe cation</name>
        <dbReference type="ChEBI" id="CHEBI:24875"/>
    </cofactor>
</comment>
<dbReference type="Gene3D" id="2.60.60.20">
    <property type="entry name" value="PLAT/LH2 domain"/>
    <property type="match status" value="1"/>
</dbReference>
<sequence>MALAKEIMGSSLIDKSSYVSRSSKVLFNHSFRQKNQFLAKPVLMPLQHRKVNLKRAAVRGPVAAISEDLIKANSKTDTVPEKPVTFKVRAVVTVRNKHKEDLKDTIAKHWDAFADKIGRNVVLELISTEVDPKTKAPKKSKAAVLKDWSKKSNVKAERVHYTAEFLVDSNFGVPGAITVSNKHQKEFFLETITLEGFACGPVHFPCNSWVQSKKDHPANRIFFSNEPYLPTETPAGLRVLRETELRDIRGDGQGERKLSDRIYDFDVYNDLGNPDKGIEFARPKLGGENMPYPRRCRTGRCPTDTNINAESRVEKPSPIYVPRDEQFEESKQKTFSAGRLKAVLHTLIPSLKATISAENHDFNAFSDIDILYKEGLLLKVGLQDEIWRSLPLPKAVTRIQESSEGLLRYDTPKVISKDKFAWLRDDEFARQAISGVNPVNIERLKAFPPKSNLDPEIYGPQESALKEEHIIGHLNGMSVKEALEENKLFIVDYHDIYLPFLDRINALDSRKAYATRTIFFLTPLGTLKPIAIELSLPHVGPSSQSKRVVTPPVDATTNWIWQLAKAHVCSNDAGVHQLVNHWLRTHACLEPFILAAHRQLSAMHPIFKLLDPHMRYTLEINALARQSLINADGVIESCFTPGRYCMEISAAAYKNFWRFDMEGLPADLIRRGMAVPDPTQPHGLKLLIEDYPYAQDGLLIWYAIENWVRSYVNRYYPNSSLICNDKELQAWYAESVNVGHADLKLAEWWPTLASVDDLVSILTTIIWLASAQHAALNFGQYPYGGYVPNRPPLMRRLIPEENDTEYASLVADPQKYFLSALPSLLQATKFMAVVDTLSTHSPDEEYLGERQQPSIWSGDAEIIESFYEFSAEMRRIENEIDRRNLDPNFRNRCGAGVLPYELLAPSSSPGVTCRGVPNSVSI</sequence>